<keyword evidence="1" id="KW-0472">Membrane</keyword>
<name>A0A160NUQ7_STRLU</name>
<keyword evidence="3" id="KW-1185">Reference proteome</keyword>
<keyword evidence="1" id="KW-0812">Transmembrane</keyword>
<evidence type="ECO:0000256" key="1">
    <source>
        <dbReference type="SAM" id="Phobius"/>
    </source>
</evidence>
<reference evidence="2 3" key="1">
    <citation type="journal article" date="2016" name="Genome Announc.">
        <title>Complete Genome Sequence of Thiostrepton-Producing Streptomyces laurentii ATCC 31255.</title>
        <authorList>
            <person name="Doi K."/>
            <person name="Fujino Y."/>
            <person name="Nagayoshi Y."/>
            <person name="Ohshima T."/>
            <person name="Ogata S."/>
        </authorList>
    </citation>
    <scope>NUCLEOTIDE SEQUENCE [LARGE SCALE GENOMIC DNA]</scope>
    <source>
        <strain evidence="2 3">ATCC 31255</strain>
    </source>
</reference>
<protein>
    <submittedName>
        <fullName evidence="2">Uncharacterized protein</fullName>
    </submittedName>
</protein>
<dbReference type="EMBL" id="AP017424">
    <property type="protein sequence ID" value="BAU82299.1"/>
    <property type="molecule type" value="Genomic_DNA"/>
</dbReference>
<dbReference type="InterPro" id="IPR036426">
    <property type="entry name" value="Bulb-type_lectin_dom_sf"/>
</dbReference>
<dbReference type="Gene3D" id="2.90.10.10">
    <property type="entry name" value="Bulb-type lectin domain"/>
    <property type="match status" value="1"/>
</dbReference>
<dbReference type="SUPFAM" id="SSF51110">
    <property type="entry name" value="alpha-D-mannose-specific plant lectins"/>
    <property type="match status" value="1"/>
</dbReference>
<dbReference type="AlphaFoldDB" id="A0A160NUQ7"/>
<feature type="transmembrane region" description="Helical" evidence="1">
    <location>
        <begin position="12"/>
        <end position="32"/>
    </location>
</feature>
<gene>
    <name evidence="2" type="ORF">SLA_1360</name>
</gene>
<organism evidence="2 3">
    <name type="scientific">Streptomyces laurentii</name>
    <dbReference type="NCBI Taxonomy" id="39478"/>
    <lineage>
        <taxon>Bacteria</taxon>
        <taxon>Bacillati</taxon>
        <taxon>Actinomycetota</taxon>
        <taxon>Actinomycetes</taxon>
        <taxon>Kitasatosporales</taxon>
        <taxon>Streptomycetaceae</taxon>
        <taxon>Streptomyces</taxon>
    </lineage>
</organism>
<evidence type="ECO:0000313" key="2">
    <source>
        <dbReference type="EMBL" id="BAU82299.1"/>
    </source>
</evidence>
<keyword evidence="1" id="KW-1133">Transmembrane helix</keyword>
<evidence type="ECO:0000313" key="3">
    <source>
        <dbReference type="Proteomes" id="UP000217676"/>
    </source>
</evidence>
<dbReference type="KEGG" id="slau:SLA_1360"/>
<sequence>MSGTDNLWYELWLYKGDLVLSFHLAVGGYAALWTTGTGGRGATAWMQNGGDFVSYDRDGGPL</sequence>
<accession>A0A160NUQ7</accession>
<dbReference type="Proteomes" id="UP000217676">
    <property type="component" value="Chromosome"/>
</dbReference>
<proteinExistence type="predicted"/>